<evidence type="ECO:0000313" key="4">
    <source>
        <dbReference type="EMBL" id="MBN9673288.1"/>
    </source>
</evidence>
<reference evidence="4" key="1">
    <citation type="submission" date="2020-12" db="EMBL/GenBank/DDBJ databases">
        <title>Oil enriched cultivation method for isolating marine PHA-producing bacteria.</title>
        <authorList>
            <person name="Zheng W."/>
            <person name="Yu S."/>
            <person name="Huang Y."/>
        </authorList>
    </citation>
    <scope>NUCLEOTIDE SEQUENCE</scope>
    <source>
        <strain evidence="4">SY-2-12</strain>
    </source>
</reference>
<dbReference type="SUPFAM" id="SSF48600">
    <property type="entry name" value="Chorismate mutase II"/>
    <property type="match status" value="1"/>
</dbReference>
<dbReference type="Proteomes" id="UP000664096">
    <property type="component" value="Unassembled WGS sequence"/>
</dbReference>
<dbReference type="PROSITE" id="PS51168">
    <property type="entry name" value="CHORISMATE_MUT_2"/>
    <property type="match status" value="1"/>
</dbReference>
<protein>
    <recommendedName>
        <fullName evidence="1">chorismate mutase</fullName>
        <ecNumber evidence="1">5.4.99.5</ecNumber>
    </recommendedName>
</protein>
<dbReference type="RefSeq" id="WP_207143132.1">
    <property type="nucleotide sequence ID" value="NZ_JAEKJZ010000006.1"/>
</dbReference>
<dbReference type="EC" id="5.4.99.5" evidence="1"/>
<accession>A0A939J483</accession>
<name>A0A939J483_9HYPH</name>
<sequence>MSDLPENGTSLEELRARVDGIDARIHAALMERAEAEAEISAALATAGEGRSLFHPERDAETVRQIVERHRGGLPLATVEHLWRDLICACTGLEMDLAVHLDGAAELIDMLDLARFYFGFSVELVPGSDAADVVGAVAGSEGDLGLVALTDRAELPWWRGLSEAGALVRARLPFLVLDERPADLPALVLAKADSLVDNADVAVYDARWSDLLPGRLMDQGIEVLSFFRSGSGVDALLAISGDLTEEDVVKACAAAGAEPDVLRRVGGYAAPIDGNGDPEDAFGPEDTIQPGGGGLQE</sequence>
<feature type="region of interest" description="Disordered" evidence="2">
    <location>
        <begin position="267"/>
        <end position="296"/>
    </location>
</feature>
<dbReference type="InterPro" id="IPR002701">
    <property type="entry name" value="CM_II_prokaryot"/>
</dbReference>
<dbReference type="AlphaFoldDB" id="A0A939J483"/>
<evidence type="ECO:0000256" key="2">
    <source>
        <dbReference type="SAM" id="MobiDB-lite"/>
    </source>
</evidence>
<evidence type="ECO:0000313" key="5">
    <source>
        <dbReference type="Proteomes" id="UP000664096"/>
    </source>
</evidence>
<evidence type="ECO:0000259" key="3">
    <source>
        <dbReference type="PROSITE" id="PS51168"/>
    </source>
</evidence>
<organism evidence="4 5">
    <name type="scientific">Roseibium aggregatum</name>
    <dbReference type="NCBI Taxonomy" id="187304"/>
    <lineage>
        <taxon>Bacteria</taxon>
        <taxon>Pseudomonadati</taxon>
        <taxon>Pseudomonadota</taxon>
        <taxon>Alphaproteobacteria</taxon>
        <taxon>Hyphomicrobiales</taxon>
        <taxon>Stappiaceae</taxon>
        <taxon>Roseibium</taxon>
    </lineage>
</organism>
<feature type="domain" description="Chorismate mutase" evidence="3">
    <location>
        <begin position="5"/>
        <end position="97"/>
    </location>
</feature>
<dbReference type="EMBL" id="JAEKJZ010000006">
    <property type="protein sequence ID" value="MBN9673288.1"/>
    <property type="molecule type" value="Genomic_DNA"/>
</dbReference>
<proteinExistence type="predicted"/>
<dbReference type="InterPro" id="IPR036263">
    <property type="entry name" value="Chorismate_II_sf"/>
</dbReference>
<dbReference type="SMART" id="SM00830">
    <property type="entry name" value="CM_2"/>
    <property type="match status" value="1"/>
</dbReference>
<dbReference type="Pfam" id="PF01817">
    <property type="entry name" value="CM_2"/>
    <property type="match status" value="1"/>
</dbReference>
<comment type="caution">
    <text evidence="4">The sequence shown here is derived from an EMBL/GenBank/DDBJ whole genome shotgun (WGS) entry which is preliminary data.</text>
</comment>
<dbReference type="GO" id="GO:0004106">
    <property type="term" value="F:chorismate mutase activity"/>
    <property type="evidence" value="ECO:0007669"/>
    <property type="project" value="UniProtKB-EC"/>
</dbReference>
<evidence type="ECO:0000256" key="1">
    <source>
        <dbReference type="ARBA" id="ARBA00012404"/>
    </source>
</evidence>
<dbReference type="Gene3D" id="1.20.59.10">
    <property type="entry name" value="Chorismate mutase"/>
    <property type="match status" value="1"/>
</dbReference>
<dbReference type="InterPro" id="IPR036979">
    <property type="entry name" value="CM_dom_sf"/>
</dbReference>
<dbReference type="GO" id="GO:0046417">
    <property type="term" value="P:chorismate metabolic process"/>
    <property type="evidence" value="ECO:0007669"/>
    <property type="project" value="InterPro"/>
</dbReference>
<gene>
    <name evidence="4" type="ORF">JF539_23215</name>
</gene>